<dbReference type="STRING" id="1043004.A0A074WD74"/>
<dbReference type="HOGENOM" id="CLU_398994_0_0_1"/>
<evidence type="ECO:0000313" key="1">
    <source>
        <dbReference type="EMBL" id="KEQ70933.1"/>
    </source>
</evidence>
<organism evidence="1 2">
    <name type="scientific">Aureobasidium namibiae CBS 147.97</name>
    <dbReference type="NCBI Taxonomy" id="1043004"/>
    <lineage>
        <taxon>Eukaryota</taxon>
        <taxon>Fungi</taxon>
        <taxon>Dikarya</taxon>
        <taxon>Ascomycota</taxon>
        <taxon>Pezizomycotina</taxon>
        <taxon>Dothideomycetes</taxon>
        <taxon>Dothideomycetidae</taxon>
        <taxon>Dothideales</taxon>
        <taxon>Saccotheciaceae</taxon>
        <taxon>Aureobasidium</taxon>
    </lineage>
</organism>
<dbReference type="OrthoDB" id="4788824at2759"/>
<reference evidence="1 2" key="1">
    <citation type="journal article" date="2014" name="BMC Genomics">
        <title>Genome sequencing of four Aureobasidium pullulans varieties: biotechnological potential, stress tolerance, and description of new species.</title>
        <authorList>
            <person name="Gostin Ar C."/>
            <person name="Ohm R.A."/>
            <person name="Kogej T."/>
            <person name="Sonjak S."/>
            <person name="Turk M."/>
            <person name="Zajc J."/>
            <person name="Zalar P."/>
            <person name="Grube M."/>
            <person name="Sun H."/>
            <person name="Han J."/>
            <person name="Sharma A."/>
            <person name="Chiniquy J."/>
            <person name="Ngan C.Y."/>
            <person name="Lipzen A."/>
            <person name="Barry K."/>
            <person name="Grigoriev I.V."/>
            <person name="Gunde-Cimerman N."/>
        </authorList>
    </citation>
    <scope>NUCLEOTIDE SEQUENCE [LARGE SCALE GENOMIC DNA]</scope>
    <source>
        <strain evidence="1 2">CBS 147.97</strain>
    </source>
</reference>
<protein>
    <submittedName>
        <fullName evidence="1">Uncharacterized protein</fullName>
    </submittedName>
</protein>
<evidence type="ECO:0000313" key="2">
    <source>
        <dbReference type="Proteomes" id="UP000027730"/>
    </source>
</evidence>
<dbReference type="AlphaFoldDB" id="A0A074WD74"/>
<sequence>MSTPDTWPINYPARATGRSPLWINRQVKNVIKWLEIGEEFRVIAKEENVYEDFGKGYPERRNLIRIQLQDEPDGTGGPYGFALSAYMAIGKTADMNTPMTLQIPPRPPPSALVWDNRNATGPSTVFGKTVLGLVEQDYKQRDQMATYNHAMDDLNTAEKQAEVAHTIWKGFALVQVEGSSLADVLEKKDFHVNELKKIEEIHSEWRHSKLSDDANILYGEILSDFANEPDREDEMYGGRTCRPRQRKGEHVNAAEEVARLGNASQYGRSAHYRASATAQERRMVPLCVLPKDWKYTFLAEQILNQLFQLYSENVLSFGRNQRTAETGTAAAKYWIDSELAWMLQEIASKVFEKTGWPGALKRPATLAPFGSTVGLMWKSPIADAHNYQRTLYTRSRDGEYLLFRRSPLPKPKVLSVFGNNLLLDGATYHVPDGVLLHPVIELTVSGQAHPKPWACIPNCFGTNDVQLANSWALRLEWLEGTTWKAIYVQSVSMHPISGDKGRPCAFANYTKSIVINHRLRNTTFTPGPGLEFLREQLKKTSLLRAVVVETDWLTRTIQVSRFNEPPRAVTPANNPRLLTVAEVMEKYQAAALTDTYRYWENGPQERQTCDLHMARGTLSPDCREDCMLCQRFNTLRTFTPIKSLKDSKLWAFLASAKAEHWVYNVPNPGLQTFDMELLPEHTEQETTEEA</sequence>
<dbReference type="GeneID" id="25413927"/>
<keyword evidence="2" id="KW-1185">Reference proteome</keyword>
<dbReference type="EMBL" id="KL584715">
    <property type="protein sequence ID" value="KEQ70933.1"/>
    <property type="molecule type" value="Genomic_DNA"/>
</dbReference>
<gene>
    <name evidence="1" type="ORF">M436DRAFT_65748</name>
</gene>
<proteinExistence type="predicted"/>
<accession>A0A074WD74</accession>
<name>A0A074WD74_9PEZI</name>
<dbReference type="RefSeq" id="XP_013425222.1">
    <property type="nucleotide sequence ID" value="XM_013569768.1"/>
</dbReference>
<dbReference type="Proteomes" id="UP000027730">
    <property type="component" value="Unassembled WGS sequence"/>
</dbReference>